<accession>A0A1H6DRD0</accession>
<dbReference type="InterPro" id="IPR000835">
    <property type="entry name" value="HTH_MarR-typ"/>
</dbReference>
<dbReference type="InterPro" id="IPR039422">
    <property type="entry name" value="MarR/SlyA-like"/>
</dbReference>
<dbReference type="SMART" id="SM00347">
    <property type="entry name" value="HTH_MARR"/>
    <property type="match status" value="1"/>
</dbReference>
<dbReference type="GO" id="GO:0006950">
    <property type="term" value="P:response to stress"/>
    <property type="evidence" value="ECO:0007669"/>
    <property type="project" value="TreeGrafter"/>
</dbReference>
<dbReference type="InterPro" id="IPR036390">
    <property type="entry name" value="WH_DNA-bd_sf"/>
</dbReference>
<evidence type="ECO:0000313" key="2">
    <source>
        <dbReference type="EMBL" id="SEG87253.1"/>
    </source>
</evidence>
<dbReference type="PROSITE" id="PS50995">
    <property type="entry name" value="HTH_MARR_2"/>
    <property type="match status" value="1"/>
</dbReference>
<dbReference type="Proteomes" id="UP000236745">
    <property type="component" value="Unassembled WGS sequence"/>
</dbReference>
<name>A0A1H6DRD0_9GAMM</name>
<dbReference type="PANTHER" id="PTHR33164:SF95">
    <property type="entry name" value="TRANSCRIPTIONAL REGULATOR"/>
    <property type="match status" value="1"/>
</dbReference>
<dbReference type="PRINTS" id="PR00598">
    <property type="entry name" value="HTHMARR"/>
</dbReference>
<evidence type="ECO:0000259" key="1">
    <source>
        <dbReference type="PROSITE" id="PS50995"/>
    </source>
</evidence>
<dbReference type="InterPro" id="IPR036388">
    <property type="entry name" value="WH-like_DNA-bd_sf"/>
</dbReference>
<gene>
    <name evidence="2" type="ORF">SAMN05444390_10856</name>
</gene>
<sequence length="154" mass="17048">MQAPVPAANSDLSSAASDYVVTEQIGHLIRKAHQRHTAIFQQLSCDKQLTPMQFAILCTVVDNGPSSQTELVRLTAIDQATIRGVISRLNKRGLIEFKSDPRDQRKVIVHITDEGKALVNNMIPRAFEITEKTLENLTGTERVALALLLNKMNS</sequence>
<proteinExistence type="predicted"/>
<feature type="domain" description="HTH marR-type" evidence="1">
    <location>
        <begin position="22"/>
        <end position="154"/>
    </location>
</feature>
<dbReference type="OrthoDB" id="6196575at2"/>
<dbReference type="AlphaFoldDB" id="A0A1H6DRD0"/>
<reference evidence="2 3" key="1">
    <citation type="submission" date="2016-10" db="EMBL/GenBank/DDBJ databases">
        <authorList>
            <person name="de Groot N.N."/>
        </authorList>
    </citation>
    <scope>NUCLEOTIDE SEQUENCE [LARGE SCALE GENOMIC DNA]</scope>
    <source>
        <strain evidence="2 3">DSM 22012</strain>
    </source>
</reference>
<dbReference type="SUPFAM" id="SSF46785">
    <property type="entry name" value="Winged helix' DNA-binding domain"/>
    <property type="match status" value="1"/>
</dbReference>
<dbReference type="GO" id="GO:0003700">
    <property type="term" value="F:DNA-binding transcription factor activity"/>
    <property type="evidence" value="ECO:0007669"/>
    <property type="project" value="InterPro"/>
</dbReference>
<organism evidence="2 3">
    <name type="scientific">Marinobacterium lutimaris</name>
    <dbReference type="NCBI Taxonomy" id="568106"/>
    <lineage>
        <taxon>Bacteria</taxon>
        <taxon>Pseudomonadati</taxon>
        <taxon>Pseudomonadota</taxon>
        <taxon>Gammaproteobacteria</taxon>
        <taxon>Oceanospirillales</taxon>
        <taxon>Oceanospirillaceae</taxon>
        <taxon>Marinobacterium</taxon>
    </lineage>
</organism>
<protein>
    <submittedName>
        <fullName evidence="2">Transcriptional regulator, MarR family</fullName>
    </submittedName>
</protein>
<keyword evidence="3" id="KW-1185">Reference proteome</keyword>
<evidence type="ECO:0000313" key="3">
    <source>
        <dbReference type="Proteomes" id="UP000236745"/>
    </source>
</evidence>
<dbReference type="EMBL" id="FNVQ01000008">
    <property type="protein sequence ID" value="SEG87253.1"/>
    <property type="molecule type" value="Genomic_DNA"/>
</dbReference>
<dbReference type="Pfam" id="PF01047">
    <property type="entry name" value="MarR"/>
    <property type="match status" value="1"/>
</dbReference>
<dbReference type="PANTHER" id="PTHR33164">
    <property type="entry name" value="TRANSCRIPTIONAL REGULATOR, MARR FAMILY"/>
    <property type="match status" value="1"/>
</dbReference>
<dbReference type="Gene3D" id="1.10.10.10">
    <property type="entry name" value="Winged helix-like DNA-binding domain superfamily/Winged helix DNA-binding domain"/>
    <property type="match status" value="1"/>
</dbReference>